<dbReference type="InterPro" id="IPR036282">
    <property type="entry name" value="Glutathione-S-Trfase_C_sf"/>
</dbReference>
<accession>A0A1I7RZW5</accession>
<dbReference type="Gene3D" id="1.20.1050.10">
    <property type="match status" value="1"/>
</dbReference>
<name>A0A1I7RZW5_BURXY</name>
<dbReference type="EMBL" id="CAJFDI010000003">
    <property type="protein sequence ID" value="CAD5222124.1"/>
    <property type="molecule type" value="Genomic_DNA"/>
</dbReference>
<protein>
    <submittedName>
        <fullName evidence="2">(pine wood nematode) hypothetical protein</fullName>
    </submittedName>
    <submittedName>
        <fullName evidence="6">GST_C domain-containing protein</fullName>
    </submittedName>
</protein>
<sequence length="96" mass="11084">MVANGHAKGDKKKLLEEFKTYADTKWEKYFNKLVKASGSGFLHKSGVTWPDFIVANLYESAQTYALEPILKMKNFKAIHDKVMTLPQLKHYLAHRK</sequence>
<dbReference type="InterPro" id="IPR004046">
    <property type="entry name" value="GST_C"/>
</dbReference>
<evidence type="ECO:0000313" key="6">
    <source>
        <dbReference type="WBParaSite" id="BXY_0628800.1"/>
    </source>
</evidence>
<dbReference type="WBParaSite" id="BXY_0628800.1">
    <property type="protein sequence ID" value="BXY_0628800.1"/>
    <property type="gene ID" value="BXY_0628800"/>
</dbReference>
<dbReference type="SUPFAM" id="SSF47616">
    <property type="entry name" value="GST C-terminal domain-like"/>
    <property type="match status" value="1"/>
</dbReference>
<dbReference type="Pfam" id="PF14497">
    <property type="entry name" value="GST_C_3"/>
    <property type="match status" value="1"/>
</dbReference>
<evidence type="ECO:0000313" key="2">
    <source>
        <dbReference type="EMBL" id="CAD5222124.1"/>
    </source>
</evidence>
<evidence type="ECO:0000313" key="4">
    <source>
        <dbReference type="Proteomes" id="UP000095284"/>
    </source>
</evidence>
<organism evidence="4 6">
    <name type="scientific">Bursaphelenchus xylophilus</name>
    <name type="common">Pinewood nematode worm</name>
    <name type="synonym">Aphelenchoides xylophilus</name>
    <dbReference type="NCBI Taxonomy" id="6326"/>
    <lineage>
        <taxon>Eukaryota</taxon>
        <taxon>Metazoa</taxon>
        <taxon>Ecdysozoa</taxon>
        <taxon>Nematoda</taxon>
        <taxon>Chromadorea</taxon>
        <taxon>Rhabditida</taxon>
        <taxon>Tylenchina</taxon>
        <taxon>Tylenchomorpha</taxon>
        <taxon>Aphelenchoidea</taxon>
        <taxon>Aphelenchoididae</taxon>
        <taxon>Bursaphelenchus</taxon>
    </lineage>
</organism>
<feature type="domain" description="Glutathione S-transferase C-terminal" evidence="1">
    <location>
        <begin position="10"/>
        <end position="95"/>
    </location>
</feature>
<dbReference type="AlphaFoldDB" id="A0A1I7RZW5"/>
<dbReference type="Gene3D" id="3.40.30.10">
    <property type="entry name" value="Glutaredoxin"/>
    <property type="match status" value="1"/>
</dbReference>
<dbReference type="OrthoDB" id="414243at2759"/>
<gene>
    <name evidence="2" type="ORF">BXYJ_LOCUS7092</name>
</gene>
<dbReference type="EMBL" id="CAJFCV020000003">
    <property type="protein sequence ID" value="CAG9109182.1"/>
    <property type="molecule type" value="Genomic_DNA"/>
</dbReference>
<dbReference type="Proteomes" id="UP000582659">
    <property type="component" value="Unassembled WGS sequence"/>
</dbReference>
<evidence type="ECO:0000313" key="3">
    <source>
        <dbReference type="EMBL" id="CAG9109182.1"/>
    </source>
</evidence>
<reference evidence="3" key="2">
    <citation type="submission" date="2020-08" db="EMBL/GenBank/DDBJ databases">
        <authorList>
            <person name="Kikuchi T."/>
        </authorList>
    </citation>
    <scope>NUCLEOTIDE SEQUENCE</scope>
    <source>
        <strain evidence="2">Ka4C1</strain>
    </source>
</reference>
<keyword evidence="5" id="KW-1185">Reference proteome</keyword>
<evidence type="ECO:0000259" key="1">
    <source>
        <dbReference type="Pfam" id="PF14497"/>
    </source>
</evidence>
<reference evidence="6" key="1">
    <citation type="submission" date="2016-11" db="UniProtKB">
        <authorList>
            <consortium name="WormBaseParasite"/>
        </authorList>
    </citation>
    <scope>IDENTIFICATION</scope>
</reference>
<dbReference type="Proteomes" id="UP000659654">
    <property type="component" value="Unassembled WGS sequence"/>
</dbReference>
<evidence type="ECO:0000313" key="5">
    <source>
        <dbReference type="Proteomes" id="UP000659654"/>
    </source>
</evidence>
<dbReference type="Proteomes" id="UP000095284">
    <property type="component" value="Unplaced"/>
</dbReference>
<proteinExistence type="predicted"/>
<dbReference type="SMR" id="A0A1I7RZW5"/>